<evidence type="ECO:0000313" key="10">
    <source>
        <dbReference type="EMBL" id="PIP19957.1"/>
    </source>
</evidence>
<dbReference type="FunFam" id="3.30.70.1660:FF:000002">
    <property type="entry name" value="Peptide chain release factor 1"/>
    <property type="match status" value="1"/>
</dbReference>
<comment type="subcellular location">
    <subcellularLocation>
        <location evidence="5">Cytoplasm</location>
    </subcellularLocation>
</comment>
<feature type="coiled-coil region" evidence="7">
    <location>
        <begin position="74"/>
        <end position="101"/>
    </location>
</feature>
<dbReference type="SUPFAM" id="SSF75620">
    <property type="entry name" value="Release factor"/>
    <property type="match status" value="1"/>
</dbReference>
<keyword evidence="4 5" id="KW-0648">Protein biosynthesis</keyword>
<dbReference type="InterPro" id="IPR004373">
    <property type="entry name" value="RF-1"/>
</dbReference>
<dbReference type="Pfam" id="PF00472">
    <property type="entry name" value="RF-1"/>
    <property type="match status" value="1"/>
</dbReference>
<evidence type="ECO:0000256" key="3">
    <source>
        <dbReference type="ARBA" id="ARBA00022481"/>
    </source>
</evidence>
<evidence type="ECO:0000256" key="1">
    <source>
        <dbReference type="ARBA" id="ARBA00002986"/>
    </source>
</evidence>
<dbReference type="PANTHER" id="PTHR43804">
    <property type="entry name" value="LD18447P"/>
    <property type="match status" value="1"/>
</dbReference>
<dbReference type="AlphaFoldDB" id="A0A2G9YL27"/>
<reference evidence="10 11" key="1">
    <citation type="submission" date="2017-09" db="EMBL/GenBank/DDBJ databases">
        <title>Depth-based differentiation of microbial function through sediment-hosted aquifers and enrichment of novel symbionts in the deep terrestrial subsurface.</title>
        <authorList>
            <person name="Probst A.J."/>
            <person name="Ladd B."/>
            <person name="Jarett J.K."/>
            <person name="Geller-Mcgrath D.E."/>
            <person name="Sieber C.M."/>
            <person name="Emerson J.B."/>
            <person name="Anantharaman K."/>
            <person name="Thomas B.C."/>
            <person name="Malmstrom R."/>
            <person name="Stieglmeier M."/>
            <person name="Klingl A."/>
            <person name="Woyke T."/>
            <person name="Ryan C.M."/>
            <person name="Banfield J.F."/>
        </authorList>
    </citation>
    <scope>NUCLEOTIDE SEQUENCE [LARGE SCALE GENOMIC DNA]</scope>
    <source>
        <strain evidence="10">CG23_combo_of_CG06-09_8_20_14_all_41_10</strain>
    </source>
</reference>
<dbReference type="NCBIfam" id="TIGR00019">
    <property type="entry name" value="prfA"/>
    <property type="match status" value="1"/>
</dbReference>
<keyword evidence="5" id="KW-0963">Cytoplasm</keyword>
<evidence type="ECO:0000256" key="2">
    <source>
        <dbReference type="ARBA" id="ARBA00010835"/>
    </source>
</evidence>
<accession>A0A2G9YL27</accession>
<dbReference type="GO" id="GO:0005737">
    <property type="term" value="C:cytoplasm"/>
    <property type="evidence" value="ECO:0007669"/>
    <property type="project" value="UniProtKB-SubCell"/>
</dbReference>
<protein>
    <recommendedName>
        <fullName evidence="5 6">Peptide chain release factor 1</fullName>
        <shortName evidence="5">RF-1</shortName>
    </recommendedName>
</protein>
<dbReference type="Gene3D" id="6.10.140.1950">
    <property type="match status" value="1"/>
</dbReference>
<feature type="domain" description="Peptide chain release factor" evidence="9">
    <location>
        <begin position="62"/>
        <end position="177"/>
    </location>
</feature>
<proteinExistence type="inferred from homology"/>
<dbReference type="NCBIfam" id="NF001859">
    <property type="entry name" value="PRK00591.1"/>
    <property type="match status" value="1"/>
</dbReference>
<dbReference type="PANTHER" id="PTHR43804:SF7">
    <property type="entry name" value="LD18447P"/>
    <property type="match status" value="1"/>
</dbReference>
<dbReference type="InterPro" id="IPR000352">
    <property type="entry name" value="Pep_chain_release_fac_I"/>
</dbReference>
<dbReference type="HAMAP" id="MF_00093">
    <property type="entry name" value="Rel_fac_1"/>
    <property type="match status" value="1"/>
</dbReference>
<dbReference type="InterPro" id="IPR005139">
    <property type="entry name" value="PCRF"/>
</dbReference>
<evidence type="ECO:0000256" key="4">
    <source>
        <dbReference type="ARBA" id="ARBA00022917"/>
    </source>
</evidence>
<dbReference type="Proteomes" id="UP000231292">
    <property type="component" value="Unassembled WGS sequence"/>
</dbReference>
<organism evidence="10 11">
    <name type="scientific">Candidatus Sherwoodlollariibacterium unditelluris</name>
    <dbReference type="NCBI Taxonomy" id="1974757"/>
    <lineage>
        <taxon>Bacteria</taxon>
        <taxon>Pseudomonadati</taxon>
        <taxon>Candidatus Omnitrophota</taxon>
        <taxon>Candidatus Sherwoodlollariibacterium</taxon>
    </lineage>
</organism>
<dbReference type="Gene3D" id="3.30.70.1660">
    <property type="match status" value="1"/>
</dbReference>
<evidence type="ECO:0000256" key="7">
    <source>
        <dbReference type="SAM" id="Coils"/>
    </source>
</evidence>
<comment type="caution">
    <text evidence="10">The sequence shown here is derived from an EMBL/GenBank/DDBJ whole genome shotgun (WGS) entry which is preliminary data.</text>
</comment>
<evidence type="ECO:0000259" key="9">
    <source>
        <dbReference type="SMART" id="SM00937"/>
    </source>
</evidence>
<dbReference type="InterPro" id="IPR050057">
    <property type="entry name" value="Prokaryotic/Mito_RF"/>
</dbReference>
<keyword evidence="7" id="KW-0175">Coiled coil</keyword>
<dbReference type="InterPro" id="IPR045853">
    <property type="entry name" value="Pep_chain_release_fac_I_sf"/>
</dbReference>
<name>A0A2G9YL27_9BACT</name>
<evidence type="ECO:0000313" key="11">
    <source>
        <dbReference type="Proteomes" id="UP000231292"/>
    </source>
</evidence>
<evidence type="ECO:0000256" key="6">
    <source>
        <dbReference type="NCBIfam" id="TIGR00019"/>
    </source>
</evidence>
<sequence length="333" mass="38041">MFEQLKKLESRYNELEQLLSSPEVFSDREKSNKLAKELSEIKEPVSLYREYKKILKESESMEAMLKEKHDPEFLNLAKEELKGLKVKQREVEEKIKAALTEEDKDADRDIIVEIRQGTGGDEAGLFAADLYRMYTKYAARKGWTVEFMSAVTNESGGFKEVSFAVKGKAVYKRLKLESGVHRVQRVPTTEAQGRIHTSTATVAILVEPEEVDLIIQPADLRIDTYRSSGPGGQHMQKTDSAVRVTHLPTGVVVVCQDERSQLKNKKKAMRILRAKLLDAKKEAESKKLSQERKSQIGSGDRSEKIRTYNFPDRRITDHRINFTTHRLEDVLEG</sequence>
<comment type="function">
    <text evidence="1 5">Peptide chain release factor 1 directs the termination of translation in response to the peptide chain termination codons UAG and UAA.</text>
</comment>
<evidence type="ECO:0000256" key="5">
    <source>
        <dbReference type="HAMAP-Rule" id="MF_00093"/>
    </source>
</evidence>
<dbReference type="Gene3D" id="3.30.160.20">
    <property type="match status" value="1"/>
</dbReference>
<keyword evidence="3 5" id="KW-0488">Methylation</keyword>
<feature type="region of interest" description="Disordered" evidence="8">
    <location>
        <begin position="282"/>
        <end position="309"/>
    </location>
</feature>
<dbReference type="Pfam" id="PF03462">
    <property type="entry name" value="PCRF"/>
    <property type="match status" value="1"/>
</dbReference>
<comment type="similarity">
    <text evidence="2 5">Belongs to the prokaryotic/mitochondrial release factor family.</text>
</comment>
<dbReference type="FunFam" id="3.30.160.20:FF:000004">
    <property type="entry name" value="Peptide chain release factor 1"/>
    <property type="match status" value="1"/>
</dbReference>
<feature type="modified residue" description="N5-methylglutamine" evidence="5">
    <location>
        <position position="233"/>
    </location>
</feature>
<comment type="PTM">
    <text evidence="5">Methylated by PrmC. Methylation increases the termination efficiency of RF1.</text>
</comment>
<evidence type="ECO:0000256" key="8">
    <source>
        <dbReference type="SAM" id="MobiDB-lite"/>
    </source>
</evidence>
<dbReference type="GO" id="GO:0016149">
    <property type="term" value="F:translation release factor activity, codon specific"/>
    <property type="evidence" value="ECO:0007669"/>
    <property type="project" value="UniProtKB-UniRule"/>
</dbReference>
<dbReference type="EMBL" id="PCRK01000004">
    <property type="protein sequence ID" value="PIP19957.1"/>
    <property type="molecule type" value="Genomic_DNA"/>
</dbReference>
<dbReference type="SMART" id="SM00937">
    <property type="entry name" value="PCRF"/>
    <property type="match status" value="1"/>
</dbReference>
<gene>
    <name evidence="5" type="primary">prfA</name>
    <name evidence="10" type="ORF">COX41_00095</name>
</gene>